<dbReference type="GO" id="GO:0005886">
    <property type="term" value="C:plasma membrane"/>
    <property type="evidence" value="ECO:0007669"/>
    <property type="project" value="UniProtKB-SubCell"/>
</dbReference>
<keyword evidence="6 7" id="KW-0472">Membrane</keyword>
<sequence length="319" mass="35398">MVKYIIRRVLEMLITLYLIVTATFFLLSAIPGNALTSKIAKLPQTVQTKIIEKYGYDKPVAERYVITMKGLLINGDFGESIIRPGETFAKNLKLKLPVTIRLSVQQILLGVTLGILLGIIAAMKRGTFWDKLILVGAMILVSMPSLVISLLLQKYCANGSFLKLPIIGWPKGKELWFGGWKYTILPTIAGSCSFIAYYSRLTKTSMLESINQEYTLTARSKGLSELQIVKNHVIRNSFIPIITVLPTTVAGILTGSLFIERVFSIPGMGRYYIEAVQGRDIPIVLAGTTFYAIITVITMLVTDILYVIVDPRIKIGVSK</sequence>
<dbReference type="SUPFAM" id="SSF161098">
    <property type="entry name" value="MetI-like"/>
    <property type="match status" value="1"/>
</dbReference>
<feature type="transmembrane region" description="Helical" evidence="7">
    <location>
        <begin position="289"/>
        <end position="309"/>
    </location>
</feature>
<keyword evidence="5 7" id="KW-1133">Transmembrane helix</keyword>
<comment type="caution">
    <text evidence="9">The sequence shown here is derived from an EMBL/GenBank/DDBJ whole genome shotgun (WGS) entry which is preliminary data.</text>
</comment>
<feature type="transmembrane region" description="Helical" evidence="7">
    <location>
        <begin position="238"/>
        <end position="259"/>
    </location>
</feature>
<comment type="similarity">
    <text evidence="7">Belongs to the binding-protein-dependent transport system permease family.</text>
</comment>
<evidence type="ECO:0000313" key="9">
    <source>
        <dbReference type="EMBL" id="PPK82738.1"/>
    </source>
</evidence>
<feature type="transmembrane region" description="Helical" evidence="7">
    <location>
        <begin position="102"/>
        <end position="120"/>
    </location>
</feature>
<dbReference type="PROSITE" id="PS50928">
    <property type="entry name" value="ABC_TM1"/>
    <property type="match status" value="1"/>
</dbReference>
<dbReference type="InterPro" id="IPR045621">
    <property type="entry name" value="BPD_transp_1_N"/>
</dbReference>
<keyword evidence="2 7" id="KW-0813">Transport</keyword>
<dbReference type="Pfam" id="PF19300">
    <property type="entry name" value="BPD_transp_1_N"/>
    <property type="match status" value="1"/>
</dbReference>
<dbReference type="InterPro" id="IPR035906">
    <property type="entry name" value="MetI-like_sf"/>
</dbReference>
<evidence type="ECO:0000256" key="3">
    <source>
        <dbReference type="ARBA" id="ARBA00022475"/>
    </source>
</evidence>
<dbReference type="OrthoDB" id="24153at2"/>
<keyword evidence="4 7" id="KW-0812">Transmembrane</keyword>
<evidence type="ECO:0000256" key="4">
    <source>
        <dbReference type="ARBA" id="ARBA00022692"/>
    </source>
</evidence>
<evidence type="ECO:0000259" key="8">
    <source>
        <dbReference type="PROSITE" id="PS50928"/>
    </source>
</evidence>
<feature type="transmembrane region" description="Helical" evidence="7">
    <location>
        <begin position="12"/>
        <end position="30"/>
    </location>
</feature>
<evidence type="ECO:0000256" key="2">
    <source>
        <dbReference type="ARBA" id="ARBA00022448"/>
    </source>
</evidence>
<evidence type="ECO:0000256" key="6">
    <source>
        <dbReference type="ARBA" id="ARBA00023136"/>
    </source>
</evidence>
<feature type="transmembrane region" description="Helical" evidence="7">
    <location>
        <begin position="179"/>
        <end position="198"/>
    </location>
</feature>
<accession>A0A2S6HXL2</accession>
<keyword evidence="10" id="KW-1185">Reference proteome</keyword>
<feature type="transmembrane region" description="Helical" evidence="7">
    <location>
        <begin position="132"/>
        <end position="152"/>
    </location>
</feature>
<evidence type="ECO:0000256" key="7">
    <source>
        <dbReference type="RuleBase" id="RU363032"/>
    </source>
</evidence>
<dbReference type="Gene3D" id="1.10.3720.10">
    <property type="entry name" value="MetI-like"/>
    <property type="match status" value="1"/>
</dbReference>
<protein>
    <submittedName>
        <fullName evidence="9">Oligopeptide transport system permease protein</fullName>
    </submittedName>
</protein>
<dbReference type="PANTHER" id="PTHR30465:SF74">
    <property type="entry name" value="OLIGOPEPTIDE TRANSPORT SYSTEM PERMEASE PROTEIN OPPB"/>
    <property type="match status" value="1"/>
</dbReference>
<evidence type="ECO:0000313" key="10">
    <source>
        <dbReference type="Proteomes" id="UP000237749"/>
    </source>
</evidence>
<gene>
    <name evidence="9" type="ORF">BXY41_102428</name>
</gene>
<dbReference type="InterPro" id="IPR000515">
    <property type="entry name" value="MetI-like"/>
</dbReference>
<proteinExistence type="inferred from homology"/>
<evidence type="ECO:0000256" key="1">
    <source>
        <dbReference type="ARBA" id="ARBA00004651"/>
    </source>
</evidence>
<organism evidence="9 10">
    <name type="scientific">Lacrimispora xylanisolvens</name>
    <dbReference type="NCBI Taxonomy" id="384636"/>
    <lineage>
        <taxon>Bacteria</taxon>
        <taxon>Bacillati</taxon>
        <taxon>Bacillota</taxon>
        <taxon>Clostridia</taxon>
        <taxon>Lachnospirales</taxon>
        <taxon>Lachnospiraceae</taxon>
        <taxon>Lacrimispora</taxon>
    </lineage>
</organism>
<dbReference type="CDD" id="cd06261">
    <property type="entry name" value="TM_PBP2"/>
    <property type="match status" value="1"/>
</dbReference>
<evidence type="ECO:0000256" key="5">
    <source>
        <dbReference type="ARBA" id="ARBA00022989"/>
    </source>
</evidence>
<feature type="domain" description="ABC transmembrane type-1" evidence="8">
    <location>
        <begin position="96"/>
        <end position="302"/>
    </location>
</feature>
<dbReference type="Pfam" id="PF00528">
    <property type="entry name" value="BPD_transp_1"/>
    <property type="match status" value="1"/>
</dbReference>
<comment type="subcellular location">
    <subcellularLocation>
        <location evidence="1 7">Cell membrane</location>
        <topology evidence="1 7">Multi-pass membrane protein</topology>
    </subcellularLocation>
</comment>
<name>A0A2S6HXL2_9FIRM</name>
<keyword evidence="3" id="KW-1003">Cell membrane</keyword>
<dbReference type="GO" id="GO:0055085">
    <property type="term" value="P:transmembrane transport"/>
    <property type="evidence" value="ECO:0007669"/>
    <property type="project" value="InterPro"/>
</dbReference>
<dbReference type="PANTHER" id="PTHR30465">
    <property type="entry name" value="INNER MEMBRANE ABC TRANSPORTER"/>
    <property type="match status" value="1"/>
</dbReference>
<reference evidence="9 10" key="1">
    <citation type="submission" date="2018-02" db="EMBL/GenBank/DDBJ databases">
        <title>Genomic Encyclopedia of Archaeal and Bacterial Type Strains, Phase II (KMG-II): from individual species to whole genera.</title>
        <authorList>
            <person name="Goeker M."/>
        </authorList>
    </citation>
    <scope>NUCLEOTIDE SEQUENCE [LARGE SCALE GENOMIC DNA]</scope>
    <source>
        <strain evidence="9 10">DSM 3808</strain>
    </source>
</reference>
<dbReference type="Proteomes" id="UP000237749">
    <property type="component" value="Unassembled WGS sequence"/>
</dbReference>
<dbReference type="EMBL" id="PTJA01000002">
    <property type="protein sequence ID" value="PPK82738.1"/>
    <property type="molecule type" value="Genomic_DNA"/>
</dbReference>
<dbReference type="RefSeq" id="WP_104435511.1">
    <property type="nucleotide sequence ID" value="NZ_PTJA01000002.1"/>
</dbReference>
<dbReference type="AlphaFoldDB" id="A0A2S6HXL2"/>